<evidence type="ECO:0008006" key="5">
    <source>
        <dbReference type="Google" id="ProtNLM"/>
    </source>
</evidence>
<gene>
    <name evidence="3" type="ORF">HMPREF9498_01142</name>
</gene>
<reference evidence="3 4" key="1">
    <citation type="submission" date="2010-07" db="EMBL/GenBank/DDBJ databases">
        <authorList>
            <person name="Sid Ahmed O."/>
        </authorList>
    </citation>
    <scope>NUCLEOTIDE SEQUENCE [LARGE SCALE GENOMIC DNA]</scope>
    <source>
        <strain evidence="3 4">TX4248</strain>
    </source>
</reference>
<name>A0A125W7G3_ENTFL</name>
<feature type="chain" id="PRO_5038601228" description="Lipoprotein" evidence="2">
    <location>
        <begin position="21"/>
        <end position="261"/>
    </location>
</feature>
<dbReference type="GeneID" id="60892644"/>
<comment type="caution">
    <text evidence="3">The sequence shown here is derived from an EMBL/GenBank/DDBJ whole genome shotgun (WGS) entry which is preliminary data.</text>
</comment>
<sequence length="261" mass="27237">MKKIALFSMLTFSVLSLSLAGCGNKKTASTNDSKPKQETKKATQKSSSQQEMKSSHSSVTGQNSNVTGENPSENATQPSAGTDETNEVPQNQAPDTNITITNVVFNPERNEINGTTLPNATITATVVGDASAQAGVFYADANGNFTVISPRAGATTQLIATVDQRNSAPVQIDIPSSGQEAALSFSNITIDPKQGTISGKTAPNATILVSRADDARVILASFTADAQGNFTASNLVPGTKNRLDVTLNGEIGTPYLFDLPN</sequence>
<dbReference type="PROSITE" id="PS51257">
    <property type="entry name" value="PROKAR_LIPOPROTEIN"/>
    <property type="match status" value="1"/>
</dbReference>
<protein>
    <recommendedName>
        <fullName evidence="5">Lipoprotein</fullName>
    </recommendedName>
</protein>
<dbReference type="RefSeq" id="WP_002356118.1">
    <property type="nucleotide sequence ID" value="NZ_GL454434.1"/>
</dbReference>
<evidence type="ECO:0000256" key="2">
    <source>
        <dbReference type="SAM" id="SignalP"/>
    </source>
</evidence>
<evidence type="ECO:0000313" key="3">
    <source>
        <dbReference type="EMBL" id="EFM83234.1"/>
    </source>
</evidence>
<dbReference type="HOGENOM" id="CLU_1064525_0_0_9"/>
<feature type="compositionally biased region" description="Low complexity" evidence="1">
    <location>
        <begin position="44"/>
        <end position="58"/>
    </location>
</feature>
<evidence type="ECO:0000256" key="1">
    <source>
        <dbReference type="SAM" id="MobiDB-lite"/>
    </source>
</evidence>
<dbReference type="EMBL" id="AEBR01000030">
    <property type="protein sequence ID" value="EFM83234.1"/>
    <property type="molecule type" value="Genomic_DNA"/>
</dbReference>
<feature type="compositionally biased region" description="Polar residues" evidence="1">
    <location>
        <begin position="59"/>
        <end position="98"/>
    </location>
</feature>
<organism evidence="3 4">
    <name type="scientific">Enterococcus faecalis TX4248</name>
    <dbReference type="NCBI Taxonomy" id="749495"/>
    <lineage>
        <taxon>Bacteria</taxon>
        <taxon>Bacillati</taxon>
        <taxon>Bacillota</taxon>
        <taxon>Bacilli</taxon>
        <taxon>Lactobacillales</taxon>
        <taxon>Enterococcaceae</taxon>
        <taxon>Enterococcus</taxon>
    </lineage>
</organism>
<feature type="region of interest" description="Disordered" evidence="1">
    <location>
        <begin position="22"/>
        <end position="98"/>
    </location>
</feature>
<accession>A0A125W7G3</accession>
<dbReference type="Proteomes" id="UP000004846">
    <property type="component" value="Unassembled WGS sequence"/>
</dbReference>
<evidence type="ECO:0000313" key="4">
    <source>
        <dbReference type="Proteomes" id="UP000004846"/>
    </source>
</evidence>
<proteinExistence type="predicted"/>
<feature type="signal peptide" evidence="2">
    <location>
        <begin position="1"/>
        <end position="20"/>
    </location>
</feature>
<dbReference type="AlphaFoldDB" id="A0A125W7G3"/>
<keyword evidence="2" id="KW-0732">Signal</keyword>